<gene>
    <name evidence="4" type="ORF">Tam10B_2432</name>
</gene>
<evidence type="ECO:0000256" key="1">
    <source>
        <dbReference type="ARBA" id="ARBA00010944"/>
    </source>
</evidence>
<comment type="caution">
    <text evidence="4">The sequence shown here is derived from an EMBL/GenBank/DDBJ whole genome shotgun (WGS) entry which is preliminary data.</text>
</comment>
<dbReference type="EMBL" id="NEWD01000044">
    <property type="protein sequence ID" value="OXM99320.1"/>
    <property type="molecule type" value="Genomic_DNA"/>
</dbReference>
<keyword evidence="2" id="KW-0521">NADP</keyword>
<dbReference type="SUPFAM" id="SSF51735">
    <property type="entry name" value="NAD(P)-binding Rossmann-fold domains"/>
    <property type="match status" value="1"/>
</dbReference>
<dbReference type="AlphaFoldDB" id="A0A229VUM6"/>
<accession>A0A229VUM6</accession>
<dbReference type="Proteomes" id="UP000215433">
    <property type="component" value="Unassembled WGS sequence"/>
</dbReference>
<comment type="function">
    <text evidence="2">Catalyzes the reduction of dTDP-6-deoxy-L-lyxo-4-hexulose to yield dTDP-L-rhamnose.</text>
</comment>
<dbReference type="PANTHER" id="PTHR10491:SF4">
    <property type="entry name" value="METHIONINE ADENOSYLTRANSFERASE 2 SUBUNIT BETA"/>
    <property type="match status" value="1"/>
</dbReference>
<dbReference type="InterPro" id="IPR036291">
    <property type="entry name" value="NAD(P)-bd_dom_sf"/>
</dbReference>
<dbReference type="EC" id="1.1.1.133" evidence="2"/>
<dbReference type="InterPro" id="IPR005913">
    <property type="entry name" value="dTDP_dehydrorham_reduct"/>
</dbReference>
<dbReference type="GO" id="GO:0008831">
    <property type="term" value="F:dTDP-4-dehydrorhamnose reductase activity"/>
    <property type="evidence" value="ECO:0007669"/>
    <property type="project" value="UniProtKB-EC"/>
</dbReference>
<comment type="pathway">
    <text evidence="2">Carbohydrate biosynthesis; dTDP-L-rhamnose biosynthesis.</text>
</comment>
<name>A0A229VUM6_9BIFI</name>
<reference evidence="4 5" key="1">
    <citation type="submission" date="2017-05" db="EMBL/GenBank/DDBJ databases">
        <title>Bifidobacterium vansinderenii sp. nov.</title>
        <authorList>
            <person name="Lugli G.A."/>
            <person name="Duranti S."/>
            <person name="Mangifesta M."/>
        </authorList>
    </citation>
    <scope>NUCLEOTIDE SEQUENCE [LARGE SCALE GENOMIC DNA]</scope>
    <source>
        <strain evidence="4 5">Tam10B</strain>
    </source>
</reference>
<feature type="non-terminal residue" evidence="4">
    <location>
        <position position="1"/>
    </location>
</feature>
<dbReference type="GO" id="GO:0019305">
    <property type="term" value="P:dTDP-rhamnose biosynthetic process"/>
    <property type="evidence" value="ECO:0007669"/>
    <property type="project" value="UniProtKB-UniPathway"/>
</dbReference>
<keyword evidence="5" id="KW-1185">Reference proteome</keyword>
<dbReference type="Pfam" id="PF04321">
    <property type="entry name" value="RmlD_sub_bind"/>
    <property type="match status" value="1"/>
</dbReference>
<dbReference type="UniPathway" id="UPA00124"/>
<evidence type="ECO:0000259" key="3">
    <source>
        <dbReference type="Pfam" id="PF04321"/>
    </source>
</evidence>
<evidence type="ECO:0000313" key="5">
    <source>
        <dbReference type="Proteomes" id="UP000215433"/>
    </source>
</evidence>
<protein>
    <recommendedName>
        <fullName evidence="2">dTDP-4-dehydrorhamnose reductase</fullName>
        <ecNumber evidence="2">1.1.1.133</ecNumber>
    </recommendedName>
</protein>
<keyword evidence="2" id="KW-0560">Oxidoreductase</keyword>
<evidence type="ECO:0000256" key="2">
    <source>
        <dbReference type="RuleBase" id="RU364082"/>
    </source>
</evidence>
<feature type="domain" description="RmlD-like substrate binding" evidence="3">
    <location>
        <begin position="5"/>
        <end position="123"/>
    </location>
</feature>
<proteinExistence type="inferred from homology"/>
<evidence type="ECO:0000313" key="4">
    <source>
        <dbReference type="EMBL" id="OXM99320.1"/>
    </source>
</evidence>
<dbReference type="RefSeq" id="WP_143248655.1">
    <property type="nucleotide sequence ID" value="NZ_NEWD01000044.1"/>
</dbReference>
<dbReference type="GO" id="GO:0005829">
    <property type="term" value="C:cytosol"/>
    <property type="evidence" value="ECO:0007669"/>
    <property type="project" value="TreeGrafter"/>
</dbReference>
<sequence>VADPADQLNRVTVVNDQFGRLTFTTDMAEAIFHLLDSHAPYGTYNLTGSGAVKSWAEIAATVFEQTNGNGDKVKPISTDEYFANAKSPVSPRPTHSALDLSKIGKAGYMPADWEKTLKSYVSNELNKESK</sequence>
<comment type="similarity">
    <text evidence="1 2">Belongs to the dTDP-4-dehydrorhamnose reductase family.</text>
</comment>
<dbReference type="Gene3D" id="3.90.25.10">
    <property type="entry name" value="UDP-galactose 4-epimerase, domain 1"/>
    <property type="match status" value="1"/>
</dbReference>
<dbReference type="PANTHER" id="PTHR10491">
    <property type="entry name" value="DTDP-4-DEHYDRORHAMNOSE REDUCTASE"/>
    <property type="match status" value="1"/>
</dbReference>
<dbReference type="InterPro" id="IPR029903">
    <property type="entry name" value="RmlD-like-bd"/>
</dbReference>
<dbReference type="OrthoDB" id="9803892at2"/>
<organism evidence="4 5">
    <name type="scientific">Bifidobacterium vansinderenii</name>
    <dbReference type="NCBI Taxonomy" id="1984871"/>
    <lineage>
        <taxon>Bacteria</taxon>
        <taxon>Bacillati</taxon>
        <taxon>Actinomycetota</taxon>
        <taxon>Actinomycetes</taxon>
        <taxon>Bifidobacteriales</taxon>
        <taxon>Bifidobacteriaceae</taxon>
        <taxon>Bifidobacterium</taxon>
    </lineage>
</organism>
<dbReference type="Gene3D" id="3.40.50.720">
    <property type="entry name" value="NAD(P)-binding Rossmann-like Domain"/>
    <property type="match status" value="1"/>
</dbReference>